<dbReference type="CDD" id="cd02808">
    <property type="entry name" value="GltS_FMN"/>
    <property type="match status" value="1"/>
</dbReference>
<feature type="compositionally biased region" description="Polar residues" evidence="26">
    <location>
        <begin position="469"/>
        <end position="481"/>
    </location>
</feature>
<dbReference type="InterPro" id="IPR023753">
    <property type="entry name" value="FAD/NAD-binding_dom"/>
</dbReference>
<comment type="pathway">
    <text evidence="6">Amino-acid biosynthesis; L-glutamate biosynthesis via GLT pathway; L-glutamate from 2-oxoglutarate and L-glutamine (NAD(+) route): step 1/1.</text>
</comment>
<dbReference type="Proteomes" id="UP001445335">
    <property type="component" value="Unassembled WGS sequence"/>
</dbReference>
<comment type="pathway">
    <text evidence="4">Energy metabolism; nitrogen metabolism.</text>
</comment>
<dbReference type="FunFam" id="2.160.20.60:FF:000001">
    <property type="entry name" value="Glutamate synthase, large subunit"/>
    <property type="match status" value="1"/>
</dbReference>
<dbReference type="NCBIfam" id="TIGR01317">
    <property type="entry name" value="GOGAT_sm_gam"/>
    <property type="match status" value="1"/>
</dbReference>
<keyword evidence="11" id="KW-0934">Plastid</keyword>
<dbReference type="SUPFAM" id="SSF69336">
    <property type="entry name" value="Alpha subunit of glutamate synthase, C-terminal domain"/>
    <property type="match status" value="1"/>
</dbReference>
<evidence type="ECO:0000256" key="6">
    <source>
        <dbReference type="ARBA" id="ARBA00004944"/>
    </source>
</evidence>
<evidence type="ECO:0000256" key="1">
    <source>
        <dbReference type="ARBA" id="ARBA00001917"/>
    </source>
</evidence>
<dbReference type="FunFam" id="3.20.20.70:FF:000017">
    <property type="entry name" value="Glutamate synthase [NADH], amyloplastic"/>
    <property type="match status" value="1"/>
</dbReference>
<feature type="region of interest" description="Disordered" evidence="26">
    <location>
        <begin position="453"/>
        <end position="501"/>
    </location>
</feature>
<evidence type="ECO:0000256" key="11">
    <source>
        <dbReference type="ARBA" id="ARBA00022640"/>
    </source>
</evidence>
<evidence type="ECO:0000256" key="25">
    <source>
        <dbReference type="PIRSR" id="PIRSR000187-2"/>
    </source>
</evidence>
<feature type="binding site" evidence="25">
    <location>
        <position position="1208"/>
    </location>
    <ligand>
        <name>[3Fe-4S] cluster</name>
        <dbReference type="ChEBI" id="CHEBI:21137"/>
    </ligand>
</feature>
<dbReference type="GO" id="GO:0048589">
    <property type="term" value="P:developmental growth"/>
    <property type="evidence" value="ECO:0007669"/>
    <property type="project" value="UniProtKB-ARBA"/>
</dbReference>
<dbReference type="EC" id="1.4.1.14" evidence="23"/>
<keyword evidence="12" id="KW-0288">FMN</keyword>
<dbReference type="FunFam" id="1.10.1060.10:FF:000009">
    <property type="entry name" value="Glutamate synthase 1 [NADH] chloroplastic"/>
    <property type="match status" value="1"/>
</dbReference>
<dbReference type="InterPro" id="IPR028261">
    <property type="entry name" value="DPD_II"/>
</dbReference>
<dbReference type="InterPro" id="IPR009051">
    <property type="entry name" value="Helical_ferredxn"/>
</dbReference>
<evidence type="ECO:0000256" key="12">
    <source>
        <dbReference type="ARBA" id="ARBA00022643"/>
    </source>
</evidence>
<accession>A0AAW1SHW6</accession>
<keyword evidence="22 25" id="KW-0003">3Fe-4S</keyword>
<feature type="binding site" evidence="25">
    <location>
        <position position="1213"/>
    </location>
    <ligand>
        <name>[3Fe-4S] cluster</name>
        <dbReference type="ChEBI" id="CHEBI:21137"/>
    </ligand>
</feature>
<dbReference type="FunFam" id="3.20.20.70:FF:000031">
    <property type="entry name" value="Glutamate synthase 1 [NADH]"/>
    <property type="match status" value="1"/>
</dbReference>
<keyword evidence="20" id="KW-0520">NAD</keyword>
<sequence>MPSATQDLFRCWSPPSKGGSPSPTGAHEGQLAVNTGDGAGCMVAIPHEFFKRVVREACGVRLPALEQYAVMMAYLPKEPEQYHQAKGIVAKVAGQLGHDVLAWRRVPTCDEGLGESAKATEPQIEQCFLSRSRAPVTSSPDPDAQFYVLRKLIESELLRKGYNHRHAYIASLSSQTIVYKGQLMPSQVPSYFRDLQAPDFTSYMCLVHSRFSTNTFPSWDRAQPMRMLGHNGEINTLRGNKNWMKARQGLMKCAALGLPPAILQKLLPVVPEWQSDSGSFDTVLELLVRSGRDLPEAMMMLIPEAWQNDELMPQAKKDFYRFTSALMEPWDGPALVAFSDGRFIGATLDRNGLRPGRYYITKSGRVVMASEVGVVDVPDEDVEVKGRLMPGNIFLVDFEAKRVVRDEEMKKRYTTLRPYGEWLAEQTFGLTEAVASVSPDLLASPVASPRSLGHVNPEALATPDDAPMSSANGAPSSFDTPSANGARAAGSANGASANGAPANGASANGASANGAGPCGECAGIQRILQPLKASGYTMETLELLMVPMARSANEPLGSMGNDAPLACMSSRPKLLYEYFKQLFAQVTNPPLDPLREKVVTSTRCMVGPEGDITDVGLPEQAHRLELEQPILRSEEVEALKRLDFRGWRSAVIDATWPAAEGAGGLEAALARICEQTTAAIEAGVALVILSDRAAGPERVAISALLATGRVHHHLVATQARTRVGLLVETAEAREVHHFCTLLGYGADAVCPWLAFKALAALRQDGKLAASETDDVLTAKYIKAVNAGLLKVMAKMGISTLQSYKGAQIFEALGLHPHVVAAAFVGTPSRVAGVSFETLGSDALALHAAAYAGAPLPEDSADARALPNPGDYMYRSPIVAGQTEAHLNDPDVISKLQEAAATNSRAAYAEYSRLTQELNRQINLRGMLTFKAAEKRVPLEEVEPAALIVKRFCTGAMSYGSISLEAHTTLAEAMNGIGGKSNTGEGGENPRRLVPNPDGSRNQQRSAIKQIASGRFGVTANYLTNADELQIKIAQGAKPGEGGELPGKKVQGDIARTRNSTPGVGLISPPPHHDIYSIEDLAQLIYDLKSSNPGARVSVKLVSENGVGVVAAGVVKGHADHVLISGHDGGTGAAKWSSIKSAGLPWELGLAETHQTLVANDLRGRATVQVDGQLRTGRDLAVAALLGAEEFGFATAPLITMGCIMMRKCHTNTCPVGIATQDPELRAKFAGTPEQVVNFFFLVAEELREYMAAMGFRRINDMVGRADMLEVDEFVRASNPKLAGLDLDLILTPAATLRPGAAQRCIQRQDHGLEHGLDPALIARCAPALPFAGATPVPVYIEAEAVNTHRAIGTTLAHEVTKRFGSKGLPENTIHVKLTGHAGQSLGAWLCPGITLELEGDANDYVGKGLSGGIVIVYPPHECDFRAEENIIVGNVCLYGAVSGETYFRGVAAERFCVRNSGASAVVEGVGDHALEYMTGGTAVVLGRTGKNFGAGMSGGLAYVYDPHGELASRCNADVAGSLEPLPAEDELLLMSLVQRHLKYTGSTVARALLNNWSMARAAFVKVFPHEYRHALEQQAAERAAREEEAANRASMAGRDAFEELKRMAAVTIAATPAGLRGAAPSAGATEEVETSSSSSSGAPVHANDPREDLERLMRDAAEGVSVAGRPPTWEAGRPGLLPAGQPVKHRGFIDYSRNPMPYRPVEERTGDWKEVVAHLPEGERGDLLNTQSARCMNCGTPFCHQTSSGCPLGNLIPEWNDLVYQGRWREALNRLLETNNFPEFTGRVCPAPCEGACVLGINEPPVTIKSIEQTIIDKGWEMGWMVPRPPASRTGRRVAVIGSGPAGLAAADQLNKLGHAVTVYERADRVGGLMMYGVPNMKTDKEGVVQRRANLMAEEGITFVTGAHVGANVDLGAMRAASNAVVLAAGSTRPRDLPIPGREAAGVHFAMEFLTANTKSLLDSGLADGNYISAKGKAVIVIGGGDTGTDCIGTSVRHGSRQVINLELMERPPDERAPGNPWPTWPRVFRVDYGHAEAAAKYGRDPRRYCVLSKRFIQNQGRVVGLEVVQVRWEKPEGGGRAAMVEVPGSEEVLEADLVLLAMGFLGPEATLANSLGLELDPRSNFKAEFGQYATSIEGVFAAGDCRRGQSLVVWAIAEGRGAAAKVDEYLAARPARHSGNGAAVTGGFVHADDHALPEPARELAAAA</sequence>
<dbReference type="InterPro" id="IPR051394">
    <property type="entry name" value="Glutamate_Synthase"/>
</dbReference>
<dbReference type="EMBL" id="JALJOU010000003">
    <property type="protein sequence ID" value="KAK9845256.1"/>
    <property type="molecule type" value="Genomic_DNA"/>
</dbReference>
<keyword evidence="16" id="KW-0315">Glutamine amidotransferase</keyword>
<keyword evidence="14" id="KW-0274">FAD</keyword>
<evidence type="ECO:0000256" key="19">
    <source>
        <dbReference type="ARBA" id="ARBA00023014"/>
    </source>
</evidence>
<dbReference type="InterPro" id="IPR002489">
    <property type="entry name" value="Glu_synth_asu_C"/>
</dbReference>
<dbReference type="InterPro" id="IPR006982">
    <property type="entry name" value="Glu_synth_centr_N"/>
</dbReference>
<feature type="compositionally biased region" description="Gly residues" evidence="26">
    <location>
        <begin position="975"/>
        <end position="986"/>
    </location>
</feature>
<dbReference type="Gene3D" id="3.20.20.70">
    <property type="entry name" value="Aldolase class I"/>
    <property type="match status" value="2"/>
</dbReference>
<dbReference type="Gene3D" id="3.50.50.60">
    <property type="entry name" value="FAD/NAD(P)-binding domain"/>
    <property type="match status" value="2"/>
</dbReference>
<dbReference type="InterPro" id="IPR013785">
    <property type="entry name" value="Aldolase_TIM"/>
</dbReference>
<keyword evidence="21" id="KW-0314">Glutamate biosynthesis</keyword>
<keyword evidence="19 25" id="KW-0411">Iron-sulfur</keyword>
<dbReference type="PANTHER" id="PTHR43100:SF1">
    <property type="entry name" value="GLUTAMATE SYNTHASE [NADPH] SMALL CHAIN"/>
    <property type="match status" value="1"/>
</dbReference>
<evidence type="ECO:0000256" key="4">
    <source>
        <dbReference type="ARBA" id="ARBA00004802"/>
    </source>
</evidence>
<feature type="region of interest" description="Disordered" evidence="26">
    <location>
        <begin position="974"/>
        <end position="1003"/>
    </location>
</feature>
<protein>
    <recommendedName>
        <fullName evidence="23">glutamate synthase (NADH)</fullName>
        <ecNumber evidence="23">1.4.1.14</ecNumber>
    </recommendedName>
</protein>
<reference evidence="28 29" key="1">
    <citation type="journal article" date="2024" name="Nat. Commun.">
        <title>Phylogenomics reveals the evolutionary origins of lichenization in chlorophyte algae.</title>
        <authorList>
            <person name="Puginier C."/>
            <person name="Libourel C."/>
            <person name="Otte J."/>
            <person name="Skaloud P."/>
            <person name="Haon M."/>
            <person name="Grisel S."/>
            <person name="Petersen M."/>
            <person name="Berrin J.G."/>
            <person name="Delaux P.M."/>
            <person name="Dal Grande F."/>
            <person name="Keller J."/>
        </authorList>
    </citation>
    <scope>NUCLEOTIDE SEQUENCE [LARGE SCALE GENOMIC DNA]</scope>
    <source>
        <strain evidence="28 29">SAG 245.80</strain>
    </source>
</reference>
<evidence type="ECO:0000256" key="13">
    <source>
        <dbReference type="ARBA" id="ARBA00022723"/>
    </source>
</evidence>
<dbReference type="Gene3D" id="3.60.20.10">
    <property type="entry name" value="Glutamine Phosphoribosylpyrophosphate, subunit 1, domain 1"/>
    <property type="match status" value="1"/>
</dbReference>
<keyword evidence="9" id="KW-0028">Amino-acid biosynthesis</keyword>
<dbReference type="InterPro" id="IPR036188">
    <property type="entry name" value="FAD/NAD-bd_sf"/>
</dbReference>
<name>A0AAW1SHW6_9CHLO</name>
<dbReference type="Pfam" id="PF07992">
    <property type="entry name" value="Pyr_redox_2"/>
    <property type="match status" value="2"/>
</dbReference>
<dbReference type="Pfam" id="PF00310">
    <property type="entry name" value="GATase_2"/>
    <property type="match status" value="1"/>
</dbReference>
<comment type="subunit">
    <text evidence="8">Monomer.</text>
</comment>
<dbReference type="SUPFAM" id="SSF56235">
    <property type="entry name" value="N-terminal nucleophile aminohydrolases (Ntn hydrolases)"/>
    <property type="match status" value="1"/>
</dbReference>
<dbReference type="InterPro" id="IPR012220">
    <property type="entry name" value="Glu_synth_euk"/>
</dbReference>
<dbReference type="Pfam" id="PF04898">
    <property type="entry name" value="Glu_syn_central"/>
    <property type="match status" value="1"/>
</dbReference>
<dbReference type="PROSITE" id="PS51278">
    <property type="entry name" value="GATASE_TYPE_2"/>
    <property type="match status" value="1"/>
</dbReference>
<evidence type="ECO:0000313" key="28">
    <source>
        <dbReference type="EMBL" id="KAK9845256.1"/>
    </source>
</evidence>
<keyword evidence="18" id="KW-0408">Iron</keyword>
<dbReference type="GO" id="GO:0005506">
    <property type="term" value="F:iron ion binding"/>
    <property type="evidence" value="ECO:0007669"/>
    <property type="project" value="InterPro"/>
</dbReference>
<evidence type="ECO:0000256" key="2">
    <source>
        <dbReference type="ARBA" id="ARBA00001974"/>
    </source>
</evidence>
<comment type="cofactor">
    <cofactor evidence="2">
        <name>FAD</name>
        <dbReference type="ChEBI" id="CHEBI:57692"/>
    </cofactor>
</comment>
<dbReference type="InterPro" id="IPR002932">
    <property type="entry name" value="Glu_synthdom"/>
</dbReference>
<comment type="cofactor">
    <cofactor evidence="1">
        <name>FMN</name>
        <dbReference type="ChEBI" id="CHEBI:58210"/>
    </cofactor>
</comment>
<feature type="domain" description="Glutamine amidotransferase type-2" evidence="27">
    <location>
        <begin position="58"/>
        <end position="399"/>
    </location>
</feature>
<evidence type="ECO:0000256" key="16">
    <source>
        <dbReference type="ARBA" id="ARBA00022962"/>
    </source>
</evidence>
<feature type="binding site" evidence="25">
    <location>
        <position position="1202"/>
    </location>
    <ligand>
        <name>[3Fe-4S] cluster</name>
        <dbReference type="ChEBI" id="CHEBI:21137"/>
    </ligand>
</feature>
<dbReference type="Gene3D" id="1.10.1060.10">
    <property type="entry name" value="Alpha-helical ferredoxin"/>
    <property type="match status" value="1"/>
</dbReference>
<proteinExistence type="inferred from homology"/>
<evidence type="ECO:0000256" key="5">
    <source>
        <dbReference type="ARBA" id="ARBA00004909"/>
    </source>
</evidence>
<evidence type="ECO:0000256" key="14">
    <source>
        <dbReference type="ARBA" id="ARBA00022827"/>
    </source>
</evidence>
<feature type="region of interest" description="Disordered" evidence="26">
    <location>
        <begin position="1619"/>
        <end position="1648"/>
    </location>
</feature>
<dbReference type="InterPro" id="IPR029055">
    <property type="entry name" value="Ntn_hydrolases_N"/>
</dbReference>
<feature type="region of interest" description="Disordered" evidence="26">
    <location>
        <begin position="1"/>
        <end position="31"/>
    </location>
</feature>
<comment type="pathway">
    <text evidence="5">Nitrogen metabolism.</text>
</comment>
<dbReference type="NCBIfam" id="NF008730">
    <property type="entry name" value="PRK11750.1"/>
    <property type="match status" value="1"/>
</dbReference>
<comment type="similarity">
    <text evidence="7">Belongs to the glutamate synthase family.</text>
</comment>
<dbReference type="InterPro" id="IPR017932">
    <property type="entry name" value="GATase_2_dom"/>
</dbReference>
<evidence type="ECO:0000259" key="27">
    <source>
        <dbReference type="PROSITE" id="PS51278"/>
    </source>
</evidence>
<evidence type="ECO:0000256" key="23">
    <source>
        <dbReference type="ARBA" id="ARBA00024383"/>
    </source>
</evidence>
<dbReference type="GO" id="GO:0016040">
    <property type="term" value="F:glutamate synthase (NADH) activity"/>
    <property type="evidence" value="ECO:0007669"/>
    <property type="project" value="UniProtKB-EC"/>
</dbReference>
<evidence type="ECO:0000256" key="18">
    <source>
        <dbReference type="ARBA" id="ARBA00023004"/>
    </source>
</evidence>
<dbReference type="GO" id="GO:0006537">
    <property type="term" value="P:glutamate biosynthetic process"/>
    <property type="evidence" value="ECO:0007669"/>
    <property type="project" value="UniProtKB-KW"/>
</dbReference>
<evidence type="ECO:0000256" key="10">
    <source>
        <dbReference type="ARBA" id="ARBA00022630"/>
    </source>
</evidence>
<dbReference type="InterPro" id="IPR006005">
    <property type="entry name" value="Glut_synth_ssu1"/>
</dbReference>
<evidence type="ECO:0000256" key="3">
    <source>
        <dbReference type="ARBA" id="ARBA00004474"/>
    </source>
</evidence>
<feature type="compositionally biased region" description="Low complexity" evidence="26">
    <location>
        <begin position="1625"/>
        <end position="1642"/>
    </location>
</feature>
<evidence type="ECO:0000313" key="29">
    <source>
        <dbReference type="Proteomes" id="UP001445335"/>
    </source>
</evidence>
<comment type="caution">
    <text evidence="28">The sequence shown here is derived from an EMBL/GenBank/DDBJ whole genome shotgun (WGS) entry which is preliminary data.</text>
</comment>
<dbReference type="Pfam" id="PF01645">
    <property type="entry name" value="Glu_synthase"/>
    <property type="match status" value="1"/>
</dbReference>
<dbReference type="FunFam" id="3.60.20.10:FF:000043">
    <property type="entry name" value="Glutamate synthase 1 [NADH] chloroplastic"/>
    <property type="match status" value="1"/>
</dbReference>
<keyword evidence="29" id="KW-1185">Reference proteome</keyword>
<dbReference type="InterPro" id="IPR036485">
    <property type="entry name" value="Glu_synth_asu_C_sf"/>
</dbReference>
<organism evidence="28 29">
    <name type="scientific">Elliptochloris bilobata</name>
    <dbReference type="NCBI Taxonomy" id="381761"/>
    <lineage>
        <taxon>Eukaryota</taxon>
        <taxon>Viridiplantae</taxon>
        <taxon>Chlorophyta</taxon>
        <taxon>core chlorophytes</taxon>
        <taxon>Trebouxiophyceae</taxon>
        <taxon>Trebouxiophyceae incertae sedis</taxon>
        <taxon>Elliptochloris clade</taxon>
        <taxon>Elliptochloris</taxon>
    </lineage>
</organism>
<dbReference type="Pfam" id="PF01493">
    <property type="entry name" value="GXGXG"/>
    <property type="match status" value="1"/>
</dbReference>
<dbReference type="PRINTS" id="PR00419">
    <property type="entry name" value="ADXRDTASE"/>
</dbReference>
<dbReference type="FunFam" id="3.50.50.60:FF:000022">
    <property type="entry name" value="Glutamate synthase [NADH], amyloplastic"/>
    <property type="match status" value="1"/>
</dbReference>
<keyword evidence="10" id="KW-0285">Flavoprotein</keyword>
<feature type="compositionally biased region" description="Low complexity" evidence="26">
    <location>
        <begin position="13"/>
        <end position="23"/>
    </location>
</feature>
<evidence type="ECO:0000256" key="7">
    <source>
        <dbReference type="ARBA" id="ARBA00009716"/>
    </source>
</evidence>
<comment type="cofactor">
    <cofactor evidence="25">
        <name>[3Fe-4S] cluster</name>
        <dbReference type="ChEBI" id="CHEBI:21137"/>
    </cofactor>
    <text evidence="25">Binds 1 [3Fe-4S] cluster.</text>
</comment>
<evidence type="ECO:0000256" key="8">
    <source>
        <dbReference type="ARBA" id="ARBA00011245"/>
    </source>
</evidence>
<dbReference type="GO" id="GO:0010181">
    <property type="term" value="F:FMN binding"/>
    <property type="evidence" value="ECO:0007669"/>
    <property type="project" value="InterPro"/>
</dbReference>
<evidence type="ECO:0000256" key="15">
    <source>
        <dbReference type="ARBA" id="ARBA00022946"/>
    </source>
</evidence>
<feature type="compositionally biased region" description="Low complexity" evidence="26">
    <location>
        <begin position="482"/>
        <end position="501"/>
    </location>
</feature>
<evidence type="ECO:0000256" key="20">
    <source>
        <dbReference type="ARBA" id="ARBA00023027"/>
    </source>
</evidence>
<dbReference type="GO" id="GO:0050660">
    <property type="term" value="F:flavin adenine dinucleotide binding"/>
    <property type="evidence" value="ECO:0007669"/>
    <property type="project" value="InterPro"/>
</dbReference>
<evidence type="ECO:0000256" key="24">
    <source>
        <dbReference type="ARBA" id="ARBA00048867"/>
    </source>
</evidence>
<dbReference type="FunFam" id="3.40.50.720:FF:000113">
    <property type="entry name" value="Glutamate synthase [NADH], amyloplastic"/>
    <property type="match status" value="1"/>
</dbReference>
<dbReference type="PIRSF" id="PIRSF000187">
    <property type="entry name" value="GOGAT"/>
    <property type="match status" value="1"/>
</dbReference>
<dbReference type="CDD" id="cd00982">
    <property type="entry name" value="gltB_C"/>
    <property type="match status" value="1"/>
</dbReference>
<dbReference type="SUPFAM" id="SSF51395">
    <property type="entry name" value="FMN-linked oxidoreductases"/>
    <property type="match status" value="1"/>
</dbReference>
<dbReference type="GO" id="GO:0016639">
    <property type="term" value="F:oxidoreductase activity, acting on the CH-NH2 group of donors, NAD or NADP as acceptor"/>
    <property type="evidence" value="ECO:0007669"/>
    <property type="project" value="InterPro"/>
</dbReference>
<evidence type="ECO:0000256" key="17">
    <source>
        <dbReference type="ARBA" id="ARBA00023002"/>
    </source>
</evidence>
<dbReference type="SUPFAM" id="SSF51905">
    <property type="entry name" value="FAD/NAD(P)-binding domain"/>
    <property type="match status" value="1"/>
</dbReference>
<dbReference type="GO" id="GO:0009536">
    <property type="term" value="C:plastid"/>
    <property type="evidence" value="ECO:0007669"/>
    <property type="project" value="UniProtKB-SubCell"/>
</dbReference>
<dbReference type="CDD" id="cd00713">
    <property type="entry name" value="GltS"/>
    <property type="match status" value="1"/>
</dbReference>
<comment type="subcellular location">
    <subcellularLocation>
        <location evidence="3">Plastid</location>
    </subcellularLocation>
</comment>
<evidence type="ECO:0000256" key="9">
    <source>
        <dbReference type="ARBA" id="ARBA00022605"/>
    </source>
</evidence>
<dbReference type="Pfam" id="PF14691">
    <property type="entry name" value="Fer4_20"/>
    <property type="match status" value="1"/>
</dbReference>
<dbReference type="GO" id="GO:0019676">
    <property type="term" value="P:ammonia assimilation cycle"/>
    <property type="evidence" value="ECO:0007669"/>
    <property type="project" value="UniProtKB-ARBA"/>
</dbReference>
<dbReference type="PANTHER" id="PTHR43100">
    <property type="entry name" value="GLUTAMATE SYNTHASE [NADPH] SMALL CHAIN"/>
    <property type="match status" value="1"/>
</dbReference>
<dbReference type="SUPFAM" id="SSF46548">
    <property type="entry name" value="alpha-helical ferredoxin"/>
    <property type="match status" value="1"/>
</dbReference>
<keyword evidence="15" id="KW-0809">Transit peptide</keyword>
<evidence type="ECO:0000256" key="26">
    <source>
        <dbReference type="SAM" id="MobiDB-lite"/>
    </source>
</evidence>
<keyword evidence="17" id="KW-0560">Oxidoreductase</keyword>
<evidence type="ECO:0000256" key="21">
    <source>
        <dbReference type="ARBA" id="ARBA00023164"/>
    </source>
</evidence>
<dbReference type="Gene3D" id="2.160.20.60">
    <property type="entry name" value="Glutamate synthase, alpha subunit, C-terminal domain"/>
    <property type="match status" value="1"/>
</dbReference>
<comment type="catalytic activity">
    <reaction evidence="24">
        <text>2 L-glutamate + NAD(+) = L-glutamine + 2-oxoglutarate + NADH + H(+)</text>
        <dbReference type="Rhea" id="RHEA:13753"/>
        <dbReference type="ChEBI" id="CHEBI:15378"/>
        <dbReference type="ChEBI" id="CHEBI:16810"/>
        <dbReference type="ChEBI" id="CHEBI:29985"/>
        <dbReference type="ChEBI" id="CHEBI:57540"/>
        <dbReference type="ChEBI" id="CHEBI:57945"/>
        <dbReference type="ChEBI" id="CHEBI:58359"/>
        <dbReference type="EC" id="1.4.1.14"/>
    </reaction>
</comment>
<keyword evidence="13" id="KW-0479">Metal-binding</keyword>
<evidence type="ECO:0000256" key="22">
    <source>
        <dbReference type="ARBA" id="ARBA00023291"/>
    </source>
</evidence>
<gene>
    <name evidence="28" type="ORF">WJX81_001428</name>
</gene>
<dbReference type="GO" id="GO:0051538">
    <property type="term" value="F:3 iron, 4 sulfur cluster binding"/>
    <property type="evidence" value="ECO:0007669"/>
    <property type="project" value="UniProtKB-KW"/>
</dbReference>